<dbReference type="Proteomes" id="UP000268093">
    <property type="component" value="Unassembled WGS sequence"/>
</dbReference>
<dbReference type="EMBL" id="RBNI01013301">
    <property type="protein sequence ID" value="RUP34621.1"/>
    <property type="molecule type" value="Genomic_DNA"/>
</dbReference>
<keyword evidence="2" id="KW-1185">Reference proteome</keyword>
<feature type="non-terminal residue" evidence="1">
    <location>
        <position position="1"/>
    </location>
</feature>
<reference evidence="1 2" key="1">
    <citation type="journal article" date="2018" name="New Phytol.">
        <title>Phylogenomics of Endogonaceae and evolution of mycorrhizas within Mucoromycota.</title>
        <authorList>
            <person name="Chang Y."/>
            <person name="Desiro A."/>
            <person name="Na H."/>
            <person name="Sandor L."/>
            <person name="Lipzen A."/>
            <person name="Clum A."/>
            <person name="Barry K."/>
            <person name="Grigoriev I.V."/>
            <person name="Martin F.M."/>
            <person name="Stajich J.E."/>
            <person name="Smith M.E."/>
            <person name="Bonito G."/>
            <person name="Spatafora J.W."/>
        </authorList>
    </citation>
    <scope>NUCLEOTIDE SEQUENCE [LARGE SCALE GENOMIC DNA]</scope>
    <source>
        <strain evidence="1 2">GMNB39</strain>
    </source>
</reference>
<evidence type="ECO:0000313" key="1">
    <source>
        <dbReference type="EMBL" id="RUP34621.1"/>
    </source>
</evidence>
<dbReference type="InterPro" id="IPR036865">
    <property type="entry name" value="CRAL-TRIO_dom_sf"/>
</dbReference>
<sequence>IHILGKDYPKVLLEQIPAENLPDFLGGTCTCSHIAGGCVPSHMAKTLPVAPEITVANPNVPGVYTDELVEKSRKAAEAKKAEAAAQGTAPFA</sequence>
<dbReference type="SUPFAM" id="SSF52087">
    <property type="entry name" value="CRAL/TRIO domain"/>
    <property type="match status" value="1"/>
</dbReference>
<dbReference type="OrthoDB" id="1434354at2759"/>
<protein>
    <recommendedName>
        <fullName evidence="3">CRAL-TRIO domain-containing protein</fullName>
    </recommendedName>
</protein>
<dbReference type="PANTHER" id="PTHR45657:SF1">
    <property type="entry name" value="CRAL-TRIO DOMAIN-CONTAINING PROTEIN YKL091C-RELATED"/>
    <property type="match status" value="1"/>
</dbReference>
<comment type="caution">
    <text evidence="1">The sequence shown here is derived from an EMBL/GenBank/DDBJ whole genome shotgun (WGS) entry which is preliminary data.</text>
</comment>
<dbReference type="AlphaFoldDB" id="A0A433C7X5"/>
<name>A0A433C7X5_9FUNG</name>
<dbReference type="PANTHER" id="PTHR45657">
    <property type="entry name" value="CRAL-TRIO DOMAIN-CONTAINING PROTEIN YKL091C-RELATED"/>
    <property type="match status" value="1"/>
</dbReference>
<dbReference type="InterPro" id="IPR051026">
    <property type="entry name" value="PI/PC_transfer"/>
</dbReference>
<evidence type="ECO:0008006" key="3">
    <source>
        <dbReference type="Google" id="ProtNLM"/>
    </source>
</evidence>
<accession>A0A433C7X5</accession>
<proteinExistence type="predicted"/>
<organism evidence="1 2">
    <name type="scientific">Jimgerdemannia flammicorona</name>
    <dbReference type="NCBI Taxonomy" id="994334"/>
    <lineage>
        <taxon>Eukaryota</taxon>
        <taxon>Fungi</taxon>
        <taxon>Fungi incertae sedis</taxon>
        <taxon>Mucoromycota</taxon>
        <taxon>Mucoromycotina</taxon>
        <taxon>Endogonomycetes</taxon>
        <taxon>Endogonales</taxon>
        <taxon>Endogonaceae</taxon>
        <taxon>Jimgerdemannia</taxon>
    </lineage>
</organism>
<evidence type="ECO:0000313" key="2">
    <source>
        <dbReference type="Proteomes" id="UP000268093"/>
    </source>
</evidence>
<dbReference type="Gene3D" id="3.40.525.10">
    <property type="entry name" value="CRAL-TRIO lipid binding domain"/>
    <property type="match status" value="1"/>
</dbReference>
<gene>
    <name evidence="1" type="ORF">BC936DRAFT_138525</name>
</gene>